<keyword evidence="1" id="KW-0812">Transmembrane</keyword>
<reference evidence="4" key="1">
    <citation type="submission" date="2016-10" db="EMBL/GenBank/DDBJ databases">
        <authorList>
            <person name="Varghese N."/>
            <person name="Submissions S."/>
        </authorList>
    </citation>
    <scope>NUCLEOTIDE SEQUENCE [LARGE SCALE GENOMIC DNA]</scope>
    <source>
        <strain evidence="4">CGMCC 4.3530</strain>
    </source>
</reference>
<gene>
    <name evidence="3" type="ORF">SAMN05216215_105911</name>
</gene>
<dbReference type="InterPro" id="IPR027417">
    <property type="entry name" value="P-loop_NTPase"/>
</dbReference>
<name>A0A1H3RZ58_9PSEU</name>
<dbReference type="Gene3D" id="3.40.50.300">
    <property type="entry name" value="P-loop containing nucleotide triphosphate hydrolases"/>
    <property type="match status" value="1"/>
</dbReference>
<organism evidence="3 4">
    <name type="scientific">Saccharopolyspora shandongensis</name>
    <dbReference type="NCBI Taxonomy" id="418495"/>
    <lineage>
        <taxon>Bacteria</taxon>
        <taxon>Bacillati</taxon>
        <taxon>Actinomycetota</taxon>
        <taxon>Actinomycetes</taxon>
        <taxon>Pseudonocardiales</taxon>
        <taxon>Pseudonocardiaceae</taxon>
        <taxon>Saccharopolyspora</taxon>
    </lineage>
</organism>
<proteinExistence type="predicted"/>
<feature type="transmembrane region" description="Helical" evidence="1">
    <location>
        <begin position="377"/>
        <end position="399"/>
    </location>
</feature>
<dbReference type="PANTHER" id="PTHR22845">
    <property type="entry name" value="APOPTOTIC PROTEASE-ACTIVATING FACTOR 1"/>
    <property type="match status" value="1"/>
</dbReference>
<dbReference type="EMBL" id="FNOK01000059">
    <property type="protein sequence ID" value="SDZ31016.1"/>
    <property type="molecule type" value="Genomic_DNA"/>
</dbReference>
<keyword evidence="1" id="KW-0472">Membrane</keyword>
<evidence type="ECO:0000256" key="1">
    <source>
        <dbReference type="SAM" id="Phobius"/>
    </source>
</evidence>
<dbReference type="InterPro" id="IPR002182">
    <property type="entry name" value="NB-ARC"/>
</dbReference>
<feature type="transmembrane region" description="Helical" evidence="1">
    <location>
        <begin position="325"/>
        <end position="347"/>
    </location>
</feature>
<keyword evidence="1" id="KW-1133">Transmembrane helix</keyword>
<dbReference type="STRING" id="418495.SAMN05216215_105911"/>
<feature type="transmembrane region" description="Helical" evidence="1">
    <location>
        <begin position="353"/>
        <end position="370"/>
    </location>
</feature>
<dbReference type="PANTHER" id="PTHR22845:SF5">
    <property type="entry name" value="APOPTOTIC PROTEASE-ACTIVATING FACTOR 1"/>
    <property type="match status" value="1"/>
</dbReference>
<dbReference type="AlphaFoldDB" id="A0A1H3RZ58"/>
<feature type="transmembrane region" description="Helical" evidence="1">
    <location>
        <begin position="476"/>
        <end position="497"/>
    </location>
</feature>
<dbReference type="OrthoDB" id="3275754at2"/>
<sequence>MGLVGWGGWLVGDEGETNNEQSGTVNGPVAQVGNVYGGVHFGGRQRDPVVPRQLPPAVASFSGQVDETAALNAVLAESARVVVVSAVEATAGIGKTALAVHWANQVAERFPDGQLYANMRGSDASGWPVRPGDVLRRFLEALGDDKIPSDPAAQAARYRTLLADRRVLVVLDDVRDAEQMRPLLPGGSTAFVVVTSRNQLTGLIAEGARSITLDPLGADEARELLARRLGDDRLAAERQAADELIELCGRLPHALSVVAASAASAPLSALAAELRNSVSPPGAGDLPTRMAAVLEWSRARSAPPPVEGDWRSRVHAPGWVRSSKVLFAAAAAVTATTLFVSTGMIAASSFLGLAYFLIRFALLFAGLVLMERPGGRSVIGVGLVVANAVYCLVDALASIHAEADVWVWLEFFAVIAFTVLLVMRWAPFDAVPRRARFVPPSRRPLAYVVVGAAVAQFVMLFAGIPHEYGSMTVMAGVGALAALLPVVAIGGLCAVTALTEPGDESQRTFVAATVTAYLGPELLLLLGSLLLGPQFTYLGGAFWSDGRYVGSWGVFAFAQAVVAAALLASTLALLRRTAARD</sequence>
<keyword evidence="4" id="KW-1185">Reference proteome</keyword>
<accession>A0A1H3RZ58</accession>
<dbReference type="GO" id="GO:0043531">
    <property type="term" value="F:ADP binding"/>
    <property type="evidence" value="ECO:0007669"/>
    <property type="project" value="InterPro"/>
</dbReference>
<feature type="domain" description="NB-ARC" evidence="2">
    <location>
        <begin position="73"/>
        <end position="227"/>
    </location>
</feature>
<evidence type="ECO:0000313" key="4">
    <source>
        <dbReference type="Proteomes" id="UP000199529"/>
    </source>
</evidence>
<dbReference type="PRINTS" id="PR00364">
    <property type="entry name" value="DISEASERSIST"/>
</dbReference>
<feature type="transmembrane region" description="Helical" evidence="1">
    <location>
        <begin position="444"/>
        <end position="464"/>
    </location>
</feature>
<feature type="transmembrane region" description="Helical" evidence="1">
    <location>
        <begin position="405"/>
        <end position="423"/>
    </location>
</feature>
<dbReference type="Pfam" id="PF00931">
    <property type="entry name" value="NB-ARC"/>
    <property type="match status" value="1"/>
</dbReference>
<feature type="transmembrane region" description="Helical" evidence="1">
    <location>
        <begin position="509"/>
        <end position="532"/>
    </location>
</feature>
<protein>
    <submittedName>
        <fullName evidence="3">NB-ARC domain-containing protein</fullName>
    </submittedName>
</protein>
<dbReference type="Proteomes" id="UP000199529">
    <property type="component" value="Unassembled WGS sequence"/>
</dbReference>
<dbReference type="SUPFAM" id="SSF52540">
    <property type="entry name" value="P-loop containing nucleoside triphosphate hydrolases"/>
    <property type="match status" value="1"/>
</dbReference>
<evidence type="ECO:0000313" key="3">
    <source>
        <dbReference type="EMBL" id="SDZ31016.1"/>
    </source>
</evidence>
<feature type="transmembrane region" description="Helical" evidence="1">
    <location>
        <begin position="552"/>
        <end position="574"/>
    </location>
</feature>
<evidence type="ECO:0000259" key="2">
    <source>
        <dbReference type="Pfam" id="PF00931"/>
    </source>
</evidence>
<dbReference type="GO" id="GO:0005829">
    <property type="term" value="C:cytosol"/>
    <property type="evidence" value="ECO:0007669"/>
    <property type="project" value="UniProtKB-ARBA"/>
</dbReference>